<keyword evidence="1" id="KW-0175">Coiled coil</keyword>
<keyword evidence="2" id="KW-1133">Transmembrane helix</keyword>
<sequence>MSDTNLTNSWWKRLAIKSKAVWLTLSGVITALSVPAWQYYVVEQANVSIEIVKIERKQRDGVQFSLDSEELKLLEPYIPALFLYEASDLGGRGDKRISPSFELSILEKAFKKATRELKLISVKQLQLDKYISELSQFIDPTNKIKKLTEFRVSDFRLWSLGSYIDDIEAKYYEDQVLALTRNYSQLTFDELHQPKINTTALRYLLLDVREDLSDAISASEKQQNRLRNNIRSIERQLSALRQQFEQQYSYFVVEVIASNRGRSDTTLYSMGLLRIVFSDNNYVDINLTLNESYQHADLPASGTETYYYRSESLMDLTAQERKLVNSYWGSRGEVQIYLLDTQQQVYSSKPAPFVGNIKQKAMLDLLKDTAHGSMVSVSGY</sequence>
<keyword evidence="2" id="KW-0472">Membrane</keyword>
<reference evidence="3 4" key="1">
    <citation type="submission" date="2018-11" db="EMBL/GenBank/DDBJ databases">
        <title>Photobacterium sp. BEI247 sp. nov., a marine bacterium isolated from Yongle Blue Hole in the South China Sea.</title>
        <authorList>
            <person name="Wang X."/>
        </authorList>
    </citation>
    <scope>NUCLEOTIDE SEQUENCE [LARGE SCALE GENOMIC DNA]</scope>
    <source>
        <strain evidence="4">BEI247</strain>
    </source>
</reference>
<gene>
    <name evidence="3" type="ORF">EDI28_13745</name>
</gene>
<dbReference type="EMBL" id="RJLM01000005">
    <property type="protein sequence ID" value="RWX54808.1"/>
    <property type="molecule type" value="Genomic_DNA"/>
</dbReference>
<accession>A0A444JPB8</accession>
<dbReference type="Proteomes" id="UP000287563">
    <property type="component" value="Unassembled WGS sequence"/>
</dbReference>
<dbReference type="AlphaFoldDB" id="A0A444JPB8"/>
<evidence type="ECO:0000313" key="4">
    <source>
        <dbReference type="Proteomes" id="UP000287563"/>
    </source>
</evidence>
<keyword evidence="2" id="KW-0812">Transmembrane</keyword>
<name>A0A444JPB8_9GAMM</name>
<protein>
    <submittedName>
        <fullName evidence="3">Uncharacterized protein</fullName>
    </submittedName>
</protein>
<dbReference type="OrthoDB" id="5850615at2"/>
<evidence type="ECO:0000256" key="1">
    <source>
        <dbReference type="SAM" id="Coils"/>
    </source>
</evidence>
<feature type="coiled-coil region" evidence="1">
    <location>
        <begin position="209"/>
        <end position="243"/>
    </location>
</feature>
<evidence type="ECO:0000256" key="2">
    <source>
        <dbReference type="SAM" id="Phobius"/>
    </source>
</evidence>
<keyword evidence="4" id="KW-1185">Reference proteome</keyword>
<evidence type="ECO:0000313" key="3">
    <source>
        <dbReference type="EMBL" id="RWX54808.1"/>
    </source>
</evidence>
<feature type="transmembrane region" description="Helical" evidence="2">
    <location>
        <begin position="20"/>
        <end position="40"/>
    </location>
</feature>
<comment type="caution">
    <text evidence="3">The sequence shown here is derived from an EMBL/GenBank/DDBJ whole genome shotgun (WGS) entry which is preliminary data.</text>
</comment>
<proteinExistence type="predicted"/>
<organism evidence="3 4">
    <name type="scientific">Photobacterium chitinilyticum</name>
    <dbReference type="NCBI Taxonomy" id="2485123"/>
    <lineage>
        <taxon>Bacteria</taxon>
        <taxon>Pseudomonadati</taxon>
        <taxon>Pseudomonadota</taxon>
        <taxon>Gammaproteobacteria</taxon>
        <taxon>Vibrionales</taxon>
        <taxon>Vibrionaceae</taxon>
        <taxon>Photobacterium</taxon>
    </lineage>
</organism>
<dbReference type="RefSeq" id="WP_128784434.1">
    <property type="nucleotide sequence ID" value="NZ_JAKJSG010000027.1"/>
</dbReference>